<proteinExistence type="predicted"/>
<comment type="caution">
    <text evidence="1">The sequence shown here is derived from an EMBL/GenBank/DDBJ whole genome shotgun (WGS) entry which is preliminary data.</text>
</comment>
<dbReference type="EMBL" id="AMGV01000001">
    <property type="protein sequence ID" value="KEF62986.1"/>
    <property type="molecule type" value="Genomic_DNA"/>
</dbReference>
<dbReference type="AlphaFoldDB" id="A0A072PSY1"/>
<evidence type="ECO:0000313" key="2">
    <source>
        <dbReference type="Proteomes" id="UP000027920"/>
    </source>
</evidence>
<dbReference type="HOGENOM" id="CLU_1849868_0_0_1"/>
<dbReference type="GeneID" id="25275910"/>
<gene>
    <name evidence="1" type="ORF">A1O9_00961</name>
</gene>
<dbReference type="OrthoDB" id="432483at2759"/>
<evidence type="ECO:0000313" key="1">
    <source>
        <dbReference type="EMBL" id="KEF62986.1"/>
    </source>
</evidence>
<protein>
    <recommendedName>
        <fullName evidence="3">Fungal N-terminal domain-containing protein</fullName>
    </recommendedName>
</protein>
<reference evidence="1 2" key="1">
    <citation type="submission" date="2013-03" db="EMBL/GenBank/DDBJ databases">
        <title>The Genome Sequence of Exophiala aquamarina CBS 119918.</title>
        <authorList>
            <consortium name="The Broad Institute Genomics Platform"/>
            <person name="Cuomo C."/>
            <person name="de Hoog S."/>
            <person name="Gorbushina A."/>
            <person name="Walker B."/>
            <person name="Young S.K."/>
            <person name="Zeng Q."/>
            <person name="Gargeya S."/>
            <person name="Fitzgerald M."/>
            <person name="Haas B."/>
            <person name="Abouelleil A."/>
            <person name="Allen A.W."/>
            <person name="Alvarado L."/>
            <person name="Arachchi H.M."/>
            <person name="Berlin A.M."/>
            <person name="Chapman S.B."/>
            <person name="Gainer-Dewar J."/>
            <person name="Goldberg J."/>
            <person name="Griggs A."/>
            <person name="Gujja S."/>
            <person name="Hansen M."/>
            <person name="Howarth C."/>
            <person name="Imamovic A."/>
            <person name="Ireland A."/>
            <person name="Larimer J."/>
            <person name="McCowan C."/>
            <person name="Murphy C."/>
            <person name="Pearson M."/>
            <person name="Poon T.W."/>
            <person name="Priest M."/>
            <person name="Roberts A."/>
            <person name="Saif S."/>
            <person name="Shea T."/>
            <person name="Sisk P."/>
            <person name="Sykes S."/>
            <person name="Wortman J."/>
            <person name="Nusbaum C."/>
            <person name="Birren B."/>
        </authorList>
    </citation>
    <scope>NUCLEOTIDE SEQUENCE [LARGE SCALE GENOMIC DNA]</scope>
    <source>
        <strain evidence="1 2">CBS 119918</strain>
    </source>
</reference>
<sequence length="139" mass="15522">ENPINLSASVTGLLTAGTHLANLIKRLTNPPHALKEIESELPTLRIIISALGKFVERTKDVSATRASLIPLQDVIVIFTQIVLVHTELEGFVKTRSSNSSLTPQTTEIFDQDDLVAERLLRQVQRHKHSLSLVLDIIRW</sequence>
<accession>A0A072PSY1</accession>
<dbReference type="Proteomes" id="UP000027920">
    <property type="component" value="Unassembled WGS sequence"/>
</dbReference>
<organism evidence="1 2">
    <name type="scientific">Exophiala aquamarina CBS 119918</name>
    <dbReference type="NCBI Taxonomy" id="1182545"/>
    <lineage>
        <taxon>Eukaryota</taxon>
        <taxon>Fungi</taxon>
        <taxon>Dikarya</taxon>
        <taxon>Ascomycota</taxon>
        <taxon>Pezizomycotina</taxon>
        <taxon>Eurotiomycetes</taxon>
        <taxon>Chaetothyriomycetidae</taxon>
        <taxon>Chaetothyriales</taxon>
        <taxon>Herpotrichiellaceae</taxon>
        <taxon>Exophiala</taxon>
    </lineage>
</organism>
<name>A0A072PSY1_9EURO</name>
<evidence type="ECO:0008006" key="3">
    <source>
        <dbReference type="Google" id="ProtNLM"/>
    </source>
</evidence>
<keyword evidence="2" id="KW-1185">Reference proteome</keyword>
<dbReference type="RefSeq" id="XP_013265576.1">
    <property type="nucleotide sequence ID" value="XM_013410122.1"/>
</dbReference>
<dbReference type="VEuPathDB" id="FungiDB:A1O9_00961"/>
<feature type="non-terminal residue" evidence="1">
    <location>
        <position position="1"/>
    </location>
</feature>